<feature type="non-terminal residue" evidence="2">
    <location>
        <position position="1"/>
    </location>
</feature>
<protein>
    <submittedName>
        <fullName evidence="2">Uncharacterized protein</fullName>
    </submittedName>
</protein>
<sequence>EKQSSPRTTPIGVSLIGNDKLDRMKKLKKLFHSLISAKKSGRRRKPSQNEPVHDKLVIYQTNQLASADGTYTNEKGKGDTSMSKTLDINSQTPCHQDTKVKHERNIFSINLSTTDDEKSNSNSAEKHSERNIFASLLLKANDTSKIFKEPEKDTIKDTSQGIDISEIQLMDEENDNLKDTPKGNNLCEKLNDAEIDTLKDGSEENDNASSISQATFNRLKNNIEKLRNISQEKHPKRSQGKSKNNPLEKSS</sequence>
<feature type="compositionally biased region" description="Polar residues" evidence="1">
    <location>
        <begin position="241"/>
        <end position="251"/>
    </location>
</feature>
<feature type="region of interest" description="Disordered" evidence="1">
    <location>
        <begin position="69"/>
        <end position="100"/>
    </location>
</feature>
<proteinExistence type="predicted"/>
<dbReference type="Proteomes" id="UP000749559">
    <property type="component" value="Unassembled WGS sequence"/>
</dbReference>
<feature type="region of interest" description="Disordered" evidence="1">
    <location>
        <begin position="35"/>
        <end position="55"/>
    </location>
</feature>
<comment type="caution">
    <text evidence="2">The sequence shown here is derived from an EMBL/GenBank/DDBJ whole genome shotgun (WGS) entry which is preliminary data.</text>
</comment>
<organism evidence="2 3">
    <name type="scientific">Owenia fusiformis</name>
    <name type="common">Polychaete worm</name>
    <dbReference type="NCBI Taxonomy" id="6347"/>
    <lineage>
        <taxon>Eukaryota</taxon>
        <taxon>Metazoa</taxon>
        <taxon>Spiralia</taxon>
        <taxon>Lophotrochozoa</taxon>
        <taxon>Annelida</taxon>
        <taxon>Polychaeta</taxon>
        <taxon>Sedentaria</taxon>
        <taxon>Canalipalpata</taxon>
        <taxon>Sabellida</taxon>
        <taxon>Oweniida</taxon>
        <taxon>Oweniidae</taxon>
        <taxon>Owenia</taxon>
    </lineage>
</organism>
<feature type="compositionally biased region" description="Basic and acidic residues" evidence="1">
    <location>
        <begin position="222"/>
        <end position="233"/>
    </location>
</feature>
<gene>
    <name evidence="2" type="ORF">OFUS_LOCUS25890</name>
</gene>
<name>A0A8J1TLD1_OWEFU</name>
<evidence type="ECO:0000313" key="3">
    <source>
        <dbReference type="Proteomes" id="UP000749559"/>
    </source>
</evidence>
<evidence type="ECO:0000256" key="1">
    <source>
        <dbReference type="SAM" id="MobiDB-lite"/>
    </source>
</evidence>
<feature type="region of interest" description="Disordered" evidence="1">
    <location>
        <begin position="222"/>
        <end position="251"/>
    </location>
</feature>
<dbReference type="AlphaFoldDB" id="A0A8J1TLD1"/>
<reference evidence="2" key="1">
    <citation type="submission" date="2022-03" db="EMBL/GenBank/DDBJ databases">
        <authorList>
            <person name="Martin C."/>
        </authorList>
    </citation>
    <scope>NUCLEOTIDE SEQUENCE</scope>
</reference>
<dbReference type="EMBL" id="CAIIXF020000012">
    <property type="protein sequence ID" value="CAH1802180.1"/>
    <property type="molecule type" value="Genomic_DNA"/>
</dbReference>
<feature type="compositionally biased region" description="Polar residues" evidence="1">
    <location>
        <begin position="80"/>
        <end position="95"/>
    </location>
</feature>
<keyword evidence="3" id="KW-1185">Reference proteome</keyword>
<accession>A0A8J1TLD1</accession>
<evidence type="ECO:0000313" key="2">
    <source>
        <dbReference type="EMBL" id="CAH1802180.1"/>
    </source>
</evidence>
<feature type="non-terminal residue" evidence="2">
    <location>
        <position position="251"/>
    </location>
</feature>